<comment type="similarity">
    <text evidence="2 10">Belongs to the DNA/RNA non-specific endonuclease family.</text>
</comment>
<dbReference type="InterPro" id="IPR044929">
    <property type="entry name" value="DNA/RNA_non-sp_Endonuclease_sf"/>
</dbReference>
<evidence type="ECO:0000256" key="3">
    <source>
        <dbReference type="ARBA" id="ARBA00022722"/>
    </source>
</evidence>
<dbReference type="SMART" id="SM00892">
    <property type="entry name" value="Endonuclease_NS"/>
    <property type="match status" value="1"/>
</dbReference>
<reference evidence="14" key="1">
    <citation type="submission" date="2020-01" db="EMBL/GenBank/DDBJ databases">
        <authorList>
            <person name="Meier V. D."/>
            <person name="Meier V D."/>
        </authorList>
    </citation>
    <scope>NUCLEOTIDE SEQUENCE</scope>
    <source>
        <strain evidence="14">HLG_WM_MAG_06</strain>
    </source>
</reference>
<feature type="active site" description="Proton acceptor" evidence="8">
    <location>
        <position position="98"/>
    </location>
</feature>
<dbReference type="PANTHER" id="PTHR13966:SF5">
    <property type="entry name" value="ENDONUCLEASE G, MITOCHONDRIAL"/>
    <property type="match status" value="1"/>
</dbReference>
<accession>A0A6S6RTL1</accession>
<dbReference type="InterPro" id="IPR001604">
    <property type="entry name" value="Endo_G_ENPP1-like_dom"/>
</dbReference>
<dbReference type="GO" id="GO:0003676">
    <property type="term" value="F:nucleic acid binding"/>
    <property type="evidence" value="ECO:0007669"/>
    <property type="project" value="InterPro"/>
</dbReference>
<dbReference type="GO" id="GO:0016787">
    <property type="term" value="F:hydrolase activity"/>
    <property type="evidence" value="ECO:0007669"/>
    <property type="project" value="UniProtKB-KW"/>
</dbReference>
<keyword evidence="3 10" id="KW-0540">Nuclease</keyword>
<gene>
    <name evidence="14" type="ORF">HELGO_WM11961</name>
</gene>
<evidence type="ECO:0000256" key="4">
    <source>
        <dbReference type="ARBA" id="ARBA00022723"/>
    </source>
</evidence>
<dbReference type="SUPFAM" id="SSF54060">
    <property type="entry name" value="His-Me finger endonucleases"/>
    <property type="match status" value="1"/>
</dbReference>
<comment type="cofactor">
    <cofactor evidence="1 10">
        <name>Mg(2+)</name>
        <dbReference type="ChEBI" id="CHEBI:18420"/>
    </cofactor>
</comment>
<protein>
    <recommendedName>
        <fullName evidence="10">Endonuclease</fullName>
        <ecNumber evidence="10">3.1.30.-</ecNumber>
    </recommendedName>
</protein>
<dbReference type="PANTHER" id="PTHR13966">
    <property type="entry name" value="ENDONUCLEASE RELATED"/>
    <property type="match status" value="1"/>
</dbReference>
<dbReference type="GO" id="GO:0046872">
    <property type="term" value="F:metal ion binding"/>
    <property type="evidence" value="ECO:0007669"/>
    <property type="project" value="UniProtKB-KW"/>
</dbReference>
<evidence type="ECO:0000313" key="14">
    <source>
        <dbReference type="EMBL" id="CAA6799775.1"/>
    </source>
</evidence>
<feature type="domain" description="ENPP1-3/EXOG-like endonuclease/phosphodiesterase" evidence="12">
    <location>
        <begin position="35"/>
        <end position="220"/>
    </location>
</feature>
<keyword evidence="4 9" id="KW-0479">Metal-binding</keyword>
<dbReference type="Pfam" id="PF01223">
    <property type="entry name" value="Endonuclease_NS"/>
    <property type="match status" value="1"/>
</dbReference>
<keyword evidence="6 10" id="KW-0378">Hydrolase</keyword>
<organism evidence="14">
    <name type="scientific">uncultured Sulfurovum sp</name>
    <dbReference type="NCBI Taxonomy" id="269237"/>
    <lineage>
        <taxon>Bacteria</taxon>
        <taxon>Pseudomonadati</taxon>
        <taxon>Campylobacterota</taxon>
        <taxon>Epsilonproteobacteria</taxon>
        <taxon>Campylobacterales</taxon>
        <taxon>Sulfurovaceae</taxon>
        <taxon>Sulfurovum</taxon>
        <taxon>environmental samples</taxon>
    </lineage>
</organism>
<keyword evidence="11" id="KW-0732">Signal</keyword>
<evidence type="ECO:0000256" key="1">
    <source>
        <dbReference type="ARBA" id="ARBA00001946"/>
    </source>
</evidence>
<evidence type="ECO:0000256" key="7">
    <source>
        <dbReference type="ARBA" id="ARBA00022842"/>
    </source>
</evidence>
<evidence type="ECO:0000256" key="2">
    <source>
        <dbReference type="ARBA" id="ARBA00010052"/>
    </source>
</evidence>
<evidence type="ECO:0000256" key="6">
    <source>
        <dbReference type="ARBA" id="ARBA00022801"/>
    </source>
</evidence>
<dbReference type="SMART" id="SM00477">
    <property type="entry name" value="NUC"/>
    <property type="match status" value="1"/>
</dbReference>
<evidence type="ECO:0000256" key="11">
    <source>
        <dbReference type="SAM" id="SignalP"/>
    </source>
</evidence>
<dbReference type="InterPro" id="IPR018524">
    <property type="entry name" value="DNA/RNA_endonuclease_AS"/>
</dbReference>
<evidence type="ECO:0000259" key="12">
    <source>
        <dbReference type="SMART" id="SM00477"/>
    </source>
</evidence>
<evidence type="ECO:0000256" key="8">
    <source>
        <dbReference type="PIRSR" id="PIRSR640255-1"/>
    </source>
</evidence>
<feature type="domain" description="DNA/RNA non-specific endonuclease/pyrophosphatase/phosphodiesterase" evidence="13">
    <location>
        <begin position="34"/>
        <end position="219"/>
    </location>
</feature>
<feature type="binding site" evidence="9">
    <location>
        <position position="129"/>
    </location>
    <ligand>
        <name>Mg(2+)</name>
        <dbReference type="ChEBI" id="CHEBI:18420"/>
        <note>catalytic</note>
    </ligand>
</feature>
<name>A0A6S6RTL1_9BACT</name>
<evidence type="ECO:0000256" key="5">
    <source>
        <dbReference type="ARBA" id="ARBA00022759"/>
    </source>
</evidence>
<proteinExistence type="inferred from homology"/>
<feature type="chain" id="PRO_5027643140" description="Endonuclease" evidence="11">
    <location>
        <begin position="18"/>
        <end position="222"/>
    </location>
</feature>
<dbReference type="EC" id="3.1.30.-" evidence="10"/>
<evidence type="ECO:0000256" key="10">
    <source>
        <dbReference type="RuleBase" id="RU366055"/>
    </source>
</evidence>
<dbReference type="EMBL" id="CACVAP010000026">
    <property type="protein sequence ID" value="CAA6799775.1"/>
    <property type="molecule type" value="Genomic_DNA"/>
</dbReference>
<dbReference type="InterPro" id="IPR020821">
    <property type="entry name" value="ENPP1-3/EXOG-like_nuc-like"/>
</dbReference>
<dbReference type="PROSITE" id="PS01070">
    <property type="entry name" value="NUCLEASE_NON_SPEC"/>
    <property type="match status" value="1"/>
</dbReference>
<dbReference type="InterPro" id="IPR040255">
    <property type="entry name" value="Non-specific_endonuclease"/>
</dbReference>
<dbReference type="Gene3D" id="3.40.570.10">
    <property type="entry name" value="Extracellular Endonuclease, subunit A"/>
    <property type="match status" value="1"/>
</dbReference>
<keyword evidence="5 10" id="KW-0255">Endonuclease</keyword>
<evidence type="ECO:0000256" key="9">
    <source>
        <dbReference type="PIRSR" id="PIRSR640255-2"/>
    </source>
</evidence>
<keyword evidence="7" id="KW-0460">Magnesium</keyword>
<feature type="signal peptide" evidence="11">
    <location>
        <begin position="1"/>
        <end position="17"/>
    </location>
</feature>
<dbReference type="GO" id="GO:0004519">
    <property type="term" value="F:endonuclease activity"/>
    <property type="evidence" value="ECO:0007669"/>
    <property type="project" value="UniProtKB-UniRule"/>
</dbReference>
<sequence length="222" mass="26337">MKKILSTIILLTVTLFAFNSQTYMNNNYCDKIIKNPYFQVCYDYKLMGARTITYTLNANKVNEVNIKKRPSFHTEKSLDRAYRVSPKSYSKTGYDRGHMANDASFDWSMKSLNSTYTMANIVPQHPKVNRYQWIKVERYARMVARKLGTLNIVNIIQYSHNPKRLKKQNIAIPKGFYKILFNKEKNFERCFYYKNTSSRYDKKDKLKKHLIECSLIQPNLLF</sequence>
<dbReference type="AlphaFoldDB" id="A0A6S6RTL1"/>
<dbReference type="InterPro" id="IPR044925">
    <property type="entry name" value="His-Me_finger_sf"/>
</dbReference>
<evidence type="ECO:0000259" key="13">
    <source>
        <dbReference type="SMART" id="SM00892"/>
    </source>
</evidence>